<dbReference type="GO" id="GO:0015031">
    <property type="term" value="P:protein transport"/>
    <property type="evidence" value="ECO:0007669"/>
    <property type="project" value="UniProtKB-KW"/>
</dbReference>
<feature type="transmembrane region" description="Helical" evidence="10">
    <location>
        <begin position="95"/>
        <end position="118"/>
    </location>
</feature>
<sequence length="246" mass="27526">MNFLLQLYNVLLFQPLVNALVLFYVFLPGHDLGLAVIILTLIIRLILHPVSIKGLKSQKAMAYLQPKIKEIQEKFKGDRARQSSAMFELYRKEKVSPVSGCLPLLFQLPIIIALYQVFLRGLDSQFLADYLYGFVPNPGTISPTFLVVFNLQNKIFVLVVALLAGLAQFWQAKITGSITAGHSFSTKGDIASMLQKQMLYIFPVLTVFIIYKVGGLIGIYWLTSTLISVGEQAIANRRLKITTVAK</sequence>
<feature type="transmembrane region" description="Helical" evidence="10">
    <location>
        <begin position="32"/>
        <end position="52"/>
    </location>
</feature>
<feature type="transmembrane region" description="Helical" evidence="10">
    <location>
        <begin position="130"/>
        <end position="149"/>
    </location>
</feature>
<keyword evidence="5" id="KW-0653">Protein transport</keyword>
<gene>
    <name evidence="12" type="ORF">COT20_00255</name>
</gene>
<dbReference type="PANTHER" id="PTHR12428">
    <property type="entry name" value="OXA1"/>
    <property type="match status" value="1"/>
</dbReference>
<keyword evidence="8" id="KW-0143">Chaperone</keyword>
<evidence type="ECO:0000313" key="12">
    <source>
        <dbReference type="EMBL" id="PIU16571.1"/>
    </source>
</evidence>
<dbReference type="AlphaFoldDB" id="A0A2M6XVC5"/>
<evidence type="ECO:0000256" key="8">
    <source>
        <dbReference type="ARBA" id="ARBA00023186"/>
    </source>
</evidence>
<feature type="transmembrane region" description="Helical" evidence="10">
    <location>
        <begin position="198"/>
        <end position="222"/>
    </location>
</feature>
<evidence type="ECO:0000256" key="3">
    <source>
        <dbReference type="ARBA" id="ARBA00022475"/>
    </source>
</evidence>
<dbReference type="InterPro" id="IPR001708">
    <property type="entry name" value="YidC/ALB3/OXA1/COX18"/>
</dbReference>
<keyword evidence="7 10" id="KW-0472">Membrane</keyword>
<evidence type="ECO:0000256" key="9">
    <source>
        <dbReference type="RuleBase" id="RU003945"/>
    </source>
</evidence>
<comment type="subcellular location">
    <subcellularLocation>
        <location evidence="1">Cell membrane</location>
        <topology evidence="1">Multi-pass membrane protein</topology>
    </subcellularLocation>
    <subcellularLocation>
        <location evidence="9">Membrane</location>
        <topology evidence="9">Multi-pass membrane protein</topology>
    </subcellularLocation>
</comment>
<evidence type="ECO:0000256" key="5">
    <source>
        <dbReference type="ARBA" id="ARBA00022927"/>
    </source>
</evidence>
<feature type="domain" description="Membrane insertase YidC/Oxa/ALB C-terminal" evidence="11">
    <location>
        <begin position="33"/>
        <end position="237"/>
    </location>
</feature>
<dbReference type="EMBL" id="PEXQ01000007">
    <property type="protein sequence ID" value="PIU16571.1"/>
    <property type="molecule type" value="Genomic_DNA"/>
</dbReference>
<dbReference type="Proteomes" id="UP000229784">
    <property type="component" value="Unassembled WGS sequence"/>
</dbReference>
<reference evidence="13" key="1">
    <citation type="submission" date="2017-09" db="EMBL/GenBank/DDBJ databases">
        <title>Depth-based differentiation of microbial function through sediment-hosted aquifers and enrichment of novel symbionts in the deep terrestrial subsurface.</title>
        <authorList>
            <person name="Probst A.J."/>
            <person name="Ladd B."/>
            <person name="Jarett J.K."/>
            <person name="Geller-Mcgrath D.E."/>
            <person name="Sieber C.M.K."/>
            <person name="Emerson J.B."/>
            <person name="Anantharaman K."/>
            <person name="Thomas B.C."/>
            <person name="Malmstrom R."/>
            <person name="Stieglmeier M."/>
            <person name="Klingl A."/>
            <person name="Woyke T."/>
            <person name="Ryan C.M."/>
            <person name="Banfield J.F."/>
        </authorList>
    </citation>
    <scope>NUCLEOTIDE SEQUENCE [LARGE SCALE GENOMIC DNA]</scope>
</reference>
<keyword evidence="4 9" id="KW-0812">Transmembrane</keyword>
<dbReference type="CDD" id="cd20070">
    <property type="entry name" value="5TM_YidC_Alb3"/>
    <property type="match status" value="1"/>
</dbReference>
<dbReference type="GO" id="GO:0051205">
    <property type="term" value="P:protein insertion into membrane"/>
    <property type="evidence" value="ECO:0007669"/>
    <property type="project" value="TreeGrafter"/>
</dbReference>
<accession>A0A2M6XVC5</accession>
<feature type="transmembrane region" description="Helical" evidence="10">
    <location>
        <begin position="7"/>
        <end position="26"/>
    </location>
</feature>
<evidence type="ECO:0000256" key="4">
    <source>
        <dbReference type="ARBA" id="ARBA00022692"/>
    </source>
</evidence>
<proteinExistence type="inferred from homology"/>
<keyword evidence="2" id="KW-0813">Transport</keyword>
<evidence type="ECO:0000256" key="2">
    <source>
        <dbReference type="ARBA" id="ARBA00022448"/>
    </source>
</evidence>
<dbReference type="GO" id="GO:0032977">
    <property type="term" value="F:membrane insertase activity"/>
    <property type="evidence" value="ECO:0007669"/>
    <property type="project" value="InterPro"/>
</dbReference>
<evidence type="ECO:0000313" key="13">
    <source>
        <dbReference type="Proteomes" id="UP000229784"/>
    </source>
</evidence>
<keyword evidence="3" id="KW-1003">Cell membrane</keyword>
<evidence type="ECO:0000256" key="7">
    <source>
        <dbReference type="ARBA" id="ARBA00023136"/>
    </source>
</evidence>
<dbReference type="NCBIfam" id="TIGR03592">
    <property type="entry name" value="yidC_oxa1_cterm"/>
    <property type="match status" value="1"/>
</dbReference>
<evidence type="ECO:0000259" key="11">
    <source>
        <dbReference type="Pfam" id="PF02096"/>
    </source>
</evidence>
<dbReference type="PANTHER" id="PTHR12428:SF65">
    <property type="entry name" value="CYTOCHROME C OXIDASE ASSEMBLY PROTEIN COX18, MITOCHONDRIAL"/>
    <property type="match status" value="1"/>
</dbReference>
<dbReference type="InterPro" id="IPR047196">
    <property type="entry name" value="YidC_ALB_C"/>
</dbReference>
<comment type="caution">
    <text evidence="12">The sequence shown here is derived from an EMBL/GenBank/DDBJ whole genome shotgun (WGS) entry which is preliminary data.</text>
</comment>
<keyword evidence="6 10" id="KW-1133">Transmembrane helix</keyword>
<protein>
    <recommendedName>
        <fullName evidence="11">Membrane insertase YidC/Oxa/ALB C-terminal domain-containing protein</fullName>
    </recommendedName>
</protein>
<organism evidence="12 13">
    <name type="scientific">bacterium (Candidatus Gribaldobacteria) CG08_land_8_20_14_0_20_39_15</name>
    <dbReference type="NCBI Taxonomy" id="2014273"/>
    <lineage>
        <taxon>Bacteria</taxon>
        <taxon>Candidatus Gribaldobacteria</taxon>
    </lineage>
</organism>
<name>A0A2M6XVC5_9BACT</name>
<comment type="similarity">
    <text evidence="9">Belongs to the OXA1/ALB3/YidC family.</text>
</comment>
<dbReference type="GO" id="GO:0005886">
    <property type="term" value="C:plasma membrane"/>
    <property type="evidence" value="ECO:0007669"/>
    <property type="project" value="UniProtKB-SubCell"/>
</dbReference>
<feature type="transmembrane region" description="Helical" evidence="10">
    <location>
        <begin position="156"/>
        <end position="178"/>
    </location>
</feature>
<evidence type="ECO:0000256" key="10">
    <source>
        <dbReference type="SAM" id="Phobius"/>
    </source>
</evidence>
<dbReference type="InterPro" id="IPR028055">
    <property type="entry name" value="YidC/Oxa/ALB_C"/>
</dbReference>
<evidence type="ECO:0000256" key="1">
    <source>
        <dbReference type="ARBA" id="ARBA00004651"/>
    </source>
</evidence>
<dbReference type="Pfam" id="PF02096">
    <property type="entry name" value="60KD_IMP"/>
    <property type="match status" value="1"/>
</dbReference>
<evidence type="ECO:0000256" key="6">
    <source>
        <dbReference type="ARBA" id="ARBA00022989"/>
    </source>
</evidence>